<dbReference type="Pfam" id="PF00196">
    <property type="entry name" value="GerE"/>
    <property type="match status" value="1"/>
</dbReference>
<dbReference type="InterPro" id="IPR016032">
    <property type="entry name" value="Sig_transdc_resp-reg_C-effctor"/>
</dbReference>
<dbReference type="SMART" id="SM00421">
    <property type="entry name" value="HTH_LUXR"/>
    <property type="match status" value="1"/>
</dbReference>
<evidence type="ECO:0000256" key="3">
    <source>
        <dbReference type="ARBA" id="ARBA00023163"/>
    </source>
</evidence>
<dbReference type="PANTHER" id="PTHR44688">
    <property type="entry name" value="DNA-BINDING TRANSCRIPTIONAL ACTIVATOR DEVR_DOSR"/>
    <property type="match status" value="1"/>
</dbReference>
<accession>A0ABS1HH01</accession>
<dbReference type="Gene3D" id="1.10.10.10">
    <property type="entry name" value="Winged helix-like DNA-binding domain superfamily/Winged helix DNA-binding domain"/>
    <property type="match status" value="1"/>
</dbReference>
<reference evidence="5 6" key="1">
    <citation type="submission" date="2021-01" db="EMBL/GenBank/DDBJ databases">
        <title>Carboxyliciviraga sp.nov., isolated from coastal sediments.</title>
        <authorList>
            <person name="Lu D."/>
            <person name="Zhang T."/>
        </authorList>
    </citation>
    <scope>NUCLEOTIDE SEQUENCE [LARGE SCALE GENOMIC DNA]</scope>
    <source>
        <strain evidence="5 6">N1Y132</strain>
    </source>
</reference>
<dbReference type="SUPFAM" id="SSF46894">
    <property type="entry name" value="C-terminal effector domain of the bipartite response regulators"/>
    <property type="match status" value="1"/>
</dbReference>
<dbReference type="InterPro" id="IPR036388">
    <property type="entry name" value="WH-like_DNA-bd_sf"/>
</dbReference>
<evidence type="ECO:0000313" key="5">
    <source>
        <dbReference type="EMBL" id="MBK3516955.1"/>
    </source>
</evidence>
<dbReference type="PRINTS" id="PR00038">
    <property type="entry name" value="HTHLUXR"/>
</dbReference>
<keyword evidence="2" id="KW-0238">DNA-binding</keyword>
<sequence>METTELYKVKLLEVREESKLSHYQAVLDDFKATNPFLTQMELFYQPGLFIYNTSGGVLEYADTVFLTSHQIYNQPLNYSPIRRLLQKRIKQSEIDKLTKLDGGIQIKSKNNFVSTIVNVDNADGSKDHFYILLVKCKDLLKSENLHIGILFKLTATDEEDDLRSNMYAAYKKRLMDLSQRELEVLKSIVEGNTDAEIAGSLCISIFTAKKHRKNILKKLQVKNTAYLAYMVGKANLF</sequence>
<evidence type="ECO:0000256" key="2">
    <source>
        <dbReference type="ARBA" id="ARBA00023125"/>
    </source>
</evidence>
<evidence type="ECO:0000259" key="4">
    <source>
        <dbReference type="PROSITE" id="PS50043"/>
    </source>
</evidence>
<gene>
    <name evidence="5" type="ORF">JIV24_06345</name>
</gene>
<dbReference type="Proteomes" id="UP000605676">
    <property type="component" value="Unassembled WGS sequence"/>
</dbReference>
<dbReference type="PANTHER" id="PTHR44688:SF16">
    <property type="entry name" value="DNA-BINDING TRANSCRIPTIONAL ACTIVATOR DEVR_DOSR"/>
    <property type="match status" value="1"/>
</dbReference>
<keyword evidence="6" id="KW-1185">Reference proteome</keyword>
<dbReference type="PROSITE" id="PS50043">
    <property type="entry name" value="HTH_LUXR_2"/>
    <property type="match status" value="1"/>
</dbReference>
<evidence type="ECO:0000256" key="1">
    <source>
        <dbReference type="ARBA" id="ARBA00023015"/>
    </source>
</evidence>
<comment type="caution">
    <text evidence="5">The sequence shown here is derived from an EMBL/GenBank/DDBJ whole genome shotgun (WGS) entry which is preliminary data.</text>
</comment>
<organism evidence="5 6">
    <name type="scientific">Carboxylicivirga marina</name>
    <dbReference type="NCBI Taxonomy" id="2800988"/>
    <lineage>
        <taxon>Bacteria</taxon>
        <taxon>Pseudomonadati</taxon>
        <taxon>Bacteroidota</taxon>
        <taxon>Bacteroidia</taxon>
        <taxon>Marinilabiliales</taxon>
        <taxon>Marinilabiliaceae</taxon>
        <taxon>Carboxylicivirga</taxon>
    </lineage>
</organism>
<name>A0ABS1HH01_9BACT</name>
<dbReference type="EMBL" id="JAENRR010000010">
    <property type="protein sequence ID" value="MBK3516955.1"/>
    <property type="molecule type" value="Genomic_DNA"/>
</dbReference>
<dbReference type="RefSeq" id="WP_200464182.1">
    <property type="nucleotide sequence ID" value="NZ_JAENRR010000010.1"/>
</dbReference>
<feature type="domain" description="HTH luxR-type" evidence="4">
    <location>
        <begin position="170"/>
        <end position="235"/>
    </location>
</feature>
<keyword evidence="1" id="KW-0805">Transcription regulation</keyword>
<proteinExistence type="predicted"/>
<dbReference type="CDD" id="cd06170">
    <property type="entry name" value="LuxR_C_like"/>
    <property type="match status" value="1"/>
</dbReference>
<evidence type="ECO:0000313" key="6">
    <source>
        <dbReference type="Proteomes" id="UP000605676"/>
    </source>
</evidence>
<dbReference type="InterPro" id="IPR000792">
    <property type="entry name" value="Tscrpt_reg_LuxR_C"/>
</dbReference>
<keyword evidence="3" id="KW-0804">Transcription</keyword>
<protein>
    <submittedName>
        <fullName evidence="5">Helix-turn-helix transcriptional regulator</fullName>
    </submittedName>
</protein>